<evidence type="ECO:0000256" key="2">
    <source>
        <dbReference type="SAM" id="Phobius"/>
    </source>
</evidence>
<accession>A0A1M6P5K8</accession>
<evidence type="ECO:0000313" key="5">
    <source>
        <dbReference type="Proteomes" id="UP000184301"/>
    </source>
</evidence>
<reference evidence="4 5" key="1">
    <citation type="submission" date="2016-11" db="EMBL/GenBank/DDBJ databases">
        <authorList>
            <person name="Jaros S."/>
            <person name="Januszkiewicz K."/>
            <person name="Wedrychowicz H."/>
        </authorList>
    </citation>
    <scope>NUCLEOTIDE SEQUENCE [LARGE SCALE GENOMIC DNA]</scope>
    <source>
        <strain evidence="4 5">DSM 15480</strain>
    </source>
</reference>
<proteinExistence type="predicted"/>
<dbReference type="PROSITE" id="PS51782">
    <property type="entry name" value="LYSM"/>
    <property type="match status" value="1"/>
</dbReference>
<dbReference type="CDD" id="cd00118">
    <property type="entry name" value="LysM"/>
    <property type="match status" value="1"/>
</dbReference>
<sequence>MERQLPKNVRQIGNVSDSPKIYIEDYVDTFLNQLCEKTGQNPQGAFLIGEQQSEGGLDYIFIYGAIRMHAVKRAETSFEIDEETWKNAYEDCKQYFEDGEMLGWYITVPGGPVTMNPEIEKMHRKAFPKKNSVLILEEPAEREEALYVNKYNDLMEIGGHYVYYEKNPCMQNYMISARKKNGVTPSETVEDRAAKDFRSLVRTRGERQGQKRGSRAMYAASAILVLIVVIMGITTINNFDKMKTVQHSLESITSSVSAGSDQTESKKIDEGQADKTQTDADKALENADAVQAGADMTNKESETVNPESGAADAAEVDAQETMGGIAADSTAQQAQSAAGTDGGNTADTAGSTANSDGTVSGTGVYVVESGDTLAIISQKSYGDVSHVDAICRMNGLTNGNLIYVGQKLLLP</sequence>
<keyword evidence="2" id="KW-1133">Transmembrane helix</keyword>
<feature type="region of interest" description="Disordered" evidence="1">
    <location>
        <begin position="253"/>
        <end position="280"/>
    </location>
</feature>
<protein>
    <submittedName>
        <fullName evidence="4">LysM repeat-containing protein</fullName>
    </submittedName>
</protein>
<dbReference type="InterPro" id="IPR018392">
    <property type="entry name" value="LysM"/>
</dbReference>
<evidence type="ECO:0000259" key="3">
    <source>
        <dbReference type="PROSITE" id="PS51782"/>
    </source>
</evidence>
<dbReference type="Gene3D" id="3.40.140.10">
    <property type="entry name" value="Cytidine Deaminase, domain 2"/>
    <property type="match status" value="1"/>
</dbReference>
<dbReference type="OrthoDB" id="3292458at2"/>
<keyword evidence="5" id="KW-1185">Reference proteome</keyword>
<dbReference type="Proteomes" id="UP000184301">
    <property type="component" value="Unassembled WGS sequence"/>
</dbReference>
<dbReference type="AlphaFoldDB" id="A0A1M6P5K8"/>
<keyword evidence="2" id="KW-0812">Transmembrane</keyword>
<feature type="domain" description="LysM" evidence="3">
    <location>
        <begin position="363"/>
        <end position="410"/>
    </location>
</feature>
<evidence type="ECO:0000256" key="1">
    <source>
        <dbReference type="SAM" id="MobiDB-lite"/>
    </source>
</evidence>
<keyword evidence="2" id="KW-0472">Membrane</keyword>
<feature type="compositionally biased region" description="Basic and acidic residues" evidence="1">
    <location>
        <begin position="263"/>
        <end position="280"/>
    </location>
</feature>
<dbReference type="SUPFAM" id="SSF54106">
    <property type="entry name" value="LysM domain"/>
    <property type="match status" value="1"/>
</dbReference>
<dbReference type="Gene3D" id="3.10.350.10">
    <property type="entry name" value="LysM domain"/>
    <property type="match status" value="1"/>
</dbReference>
<dbReference type="EMBL" id="FQZY01000026">
    <property type="protein sequence ID" value="SHK03231.1"/>
    <property type="molecule type" value="Genomic_DNA"/>
</dbReference>
<name>A0A1M6P5K8_9FIRM</name>
<feature type="region of interest" description="Disordered" evidence="1">
    <location>
        <begin position="327"/>
        <end position="359"/>
    </location>
</feature>
<dbReference type="Pfam" id="PF01476">
    <property type="entry name" value="LysM"/>
    <property type="match status" value="1"/>
</dbReference>
<evidence type="ECO:0000313" key="4">
    <source>
        <dbReference type="EMBL" id="SHK03231.1"/>
    </source>
</evidence>
<organism evidence="4 5">
    <name type="scientific">Hespellia stercorisuis DSM 15480</name>
    <dbReference type="NCBI Taxonomy" id="1121950"/>
    <lineage>
        <taxon>Bacteria</taxon>
        <taxon>Bacillati</taxon>
        <taxon>Bacillota</taxon>
        <taxon>Clostridia</taxon>
        <taxon>Lachnospirales</taxon>
        <taxon>Lachnospiraceae</taxon>
        <taxon>Hespellia</taxon>
    </lineage>
</organism>
<dbReference type="RefSeq" id="WP_073109522.1">
    <property type="nucleotide sequence ID" value="NZ_FQZY01000026.1"/>
</dbReference>
<feature type="transmembrane region" description="Helical" evidence="2">
    <location>
        <begin position="216"/>
        <end position="236"/>
    </location>
</feature>
<feature type="compositionally biased region" description="Low complexity" evidence="1">
    <location>
        <begin position="327"/>
        <end position="356"/>
    </location>
</feature>
<gene>
    <name evidence="4" type="ORF">SAMN02745243_02024</name>
</gene>
<dbReference type="InterPro" id="IPR036779">
    <property type="entry name" value="LysM_dom_sf"/>
</dbReference>
<dbReference type="SMART" id="SM00257">
    <property type="entry name" value="LysM"/>
    <property type="match status" value="1"/>
</dbReference>
<dbReference type="STRING" id="1121950.SAMN02745243_02024"/>
<feature type="compositionally biased region" description="Polar residues" evidence="1">
    <location>
        <begin position="253"/>
        <end position="262"/>
    </location>
</feature>